<dbReference type="GO" id="GO:0044547">
    <property type="term" value="F:DNA topoisomerase binding"/>
    <property type="evidence" value="ECO:0007669"/>
    <property type="project" value="TreeGrafter"/>
</dbReference>
<dbReference type="GO" id="GO:0000729">
    <property type="term" value="P:DNA double-strand break processing"/>
    <property type="evidence" value="ECO:0007669"/>
    <property type="project" value="TreeGrafter"/>
</dbReference>
<dbReference type="Gene3D" id="1.10.10.1450">
    <property type="match status" value="1"/>
</dbReference>
<keyword evidence="3" id="KW-0862">Zinc</keyword>
<protein>
    <recommendedName>
        <fullName evidence="6">MYND-type domain-containing protein</fullName>
    </recommendedName>
</protein>
<feature type="region of interest" description="Disordered" evidence="5">
    <location>
        <begin position="528"/>
        <end position="575"/>
    </location>
</feature>
<dbReference type="Pfam" id="PF17906">
    <property type="entry name" value="HTH_48"/>
    <property type="match status" value="1"/>
</dbReference>
<dbReference type="GO" id="GO:0044774">
    <property type="term" value="P:mitotic DNA integrity checkpoint signaling"/>
    <property type="evidence" value="ECO:0007669"/>
    <property type="project" value="TreeGrafter"/>
</dbReference>
<accession>A0A3L8DLV3</accession>
<proteinExistence type="predicted"/>
<dbReference type="GO" id="GO:0046975">
    <property type="term" value="F:histone H3K36 methyltransferase activity"/>
    <property type="evidence" value="ECO:0007669"/>
    <property type="project" value="TreeGrafter"/>
</dbReference>
<sequence>MRLHAQHLDIALKPRKRKLPREKLPIGQSLARPRLEVTIARDEAHDESDDSVRSLRKFSKSPTIIDANDSDILCDIIELFCGNSGASNDRTTCPRISSSTELDKSDTDVRSTCKDCTECQLQQENNTVTTIHEIKETLMSDQGEEFTEHLDYYEDDVGGETASTSSTFASIEHEESPILVDLTSEESKQTILKEFVSETARNINAVFGEGSTTKATVGNWFKNFRDGDFSLANEPRGRPKTKVDNDHLRAVVESDPSQKSRIMIADSSNRLQRTGSSLATALRDRGPCVIPVQPNRSLPIRPAPPTPTRPAASIVTSRKTHSPIFKLSNPVSLDATQMQSDKSSNDELNNFPPRQRDKKGNELMLSELVDCSDYILPDMTNAMQISKGVNNVKRKNGENQDTGYVKEITKDIKKRRKSHEMDANYIRDERVKNILKEYSRTCSNKTDEGEQNLQQQVVVGLWDAKRCSPSIVVSTTEVETERTKEQTCNKVVPPLRLKKIVREASTIEHHNIEVNAESKNEPNYRIVTGATPRPESPYGHSTSSFWSNVTSEKELETSTSNVRDKTRRSSPKSDGYKIKCRRNRLRQKLRELRGKALELSREMTVCNNATNTSPQYSTRLRQMMNCYEKQIENISKLLCKLSASIPPKTDDGIVDLGCENELDECPSNEKTVNNDVTQVNGISESSISPSPSPEPPKLSPRSPIDYEKTKSPNAIRDSPPVLPRVYIAIQSTALECLKQNLNTRKSWHGNDSSSSSPFEKQAKLNNTDGIIIHDKVITTSAISPVLPSFEQSGTIDTAAPQKWAGENSSLKLQNSEIQPNILEDAKTFNDVEEPRQATPPISLDNFLSDSTMNVEIDKSDMRNVKEAPAAQERIDRTTEASEIVTSKHIVREKQELEQKSNETLPAASPSLTEKTKTITECKSYEEERLDNGNKVIPRAVTAAHETPAIVGRSQTSPANVTNILQLQSNYYGSSITRKNVGFTGVIQNSRDIRKMTSNVNQSVALDPAMPLGFTQSGSAVNQSSNQQCVVLPKNCNSKAIQENAIQRNNGNCIMTEQFPTLGNWVARMSKKQTSKSKSKFPSGALPTASTAEVACMPGLESQKSRTSVPNNATRNNVVNVAPQWNTERWQRQQHQQRQQQLYAAAAASSAASVRPGICPPISVTQFYPPNYADPHASPLQQMQHLDKRFPAHLQDTASRHFATDLFKYPGTLSTGSYQHAAAGLNYDRLRSATAVTQNATAQACLSPLLLPPASTLTASAQQTLVRTPLATYPTSASQCSRNRMIPDVVAAAAAAAVVAAASFGQQRGTLPSYGRTDTEMVSGVIDNESSQLMATNRLTNRERVPQEQIQSGAVGQHGQHGVNHVDSRALNNGGYHQLQNLILNRLPYVKTDNAYSQSSSIFSDNAQEPPVASSVSTSAYNTSPILTSSSTPKELARKESRNCETPHLGKVNHTQETTNNLNCSNCGLSGSMFKCLGCEVAFYCDERCQTRHWNIHVEKCPKKMPKLKKLV</sequence>
<evidence type="ECO:0000256" key="3">
    <source>
        <dbReference type="ARBA" id="ARBA00022833"/>
    </source>
</evidence>
<evidence type="ECO:0000259" key="6">
    <source>
        <dbReference type="PROSITE" id="PS50865"/>
    </source>
</evidence>
<dbReference type="OrthoDB" id="7632287at2759"/>
<reference evidence="7" key="2">
    <citation type="submission" date="2018-07" db="EMBL/GenBank/DDBJ databases">
        <authorList>
            <person name="Mckenzie S.K."/>
            <person name="Kronauer D.J.C."/>
        </authorList>
    </citation>
    <scope>NUCLEOTIDE SEQUENCE</scope>
    <source>
        <strain evidence="7">Clonal line C1</strain>
    </source>
</reference>
<dbReference type="PROSITE" id="PS50865">
    <property type="entry name" value="ZF_MYND_2"/>
    <property type="match status" value="1"/>
</dbReference>
<dbReference type="GO" id="GO:0005634">
    <property type="term" value="C:nucleus"/>
    <property type="evidence" value="ECO:0007669"/>
    <property type="project" value="TreeGrafter"/>
</dbReference>
<dbReference type="Gene3D" id="6.10.140.2220">
    <property type="match status" value="1"/>
</dbReference>
<dbReference type="GO" id="GO:0000014">
    <property type="term" value="F:single-stranded DNA endodeoxyribonuclease activity"/>
    <property type="evidence" value="ECO:0007669"/>
    <property type="project" value="TreeGrafter"/>
</dbReference>
<dbReference type="GO" id="GO:0031297">
    <property type="term" value="P:replication fork processing"/>
    <property type="evidence" value="ECO:0007669"/>
    <property type="project" value="TreeGrafter"/>
</dbReference>
<dbReference type="PANTHER" id="PTHR46060:SF2">
    <property type="entry name" value="HISTONE-LYSINE N-METHYLTRANSFERASE SETMAR"/>
    <property type="match status" value="1"/>
</dbReference>
<dbReference type="EMBL" id="QOIP01000006">
    <property type="protein sequence ID" value="RLU21361.1"/>
    <property type="molecule type" value="Genomic_DNA"/>
</dbReference>
<dbReference type="PROSITE" id="PS01360">
    <property type="entry name" value="ZF_MYND_1"/>
    <property type="match status" value="1"/>
</dbReference>
<dbReference type="GO" id="GO:0003697">
    <property type="term" value="F:single-stranded DNA binding"/>
    <property type="evidence" value="ECO:0007669"/>
    <property type="project" value="TreeGrafter"/>
</dbReference>
<feature type="domain" description="MYND-type" evidence="6">
    <location>
        <begin position="1463"/>
        <end position="1500"/>
    </location>
</feature>
<dbReference type="PANTHER" id="PTHR46060">
    <property type="entry name" value="MARINER MOS1 TRANSPOSASE-LIKE PROTEIN"/>
    <property type="match status" value="1"/>
</dbReference>
<dbReference type="InterPro" id="IPR002893">
    <property type="entry name" value="Znf_MYND"/>
</dbReference>
<reference evidence="7" key="1">
    <citation type="journal article" date="2018" name="Genome Res.">
        <title>The genomic architecture and molecular evolution of ant odorant receptors.</title>
        <authorList>
            <person name="McKenzie S.K."/>
            <person name="Kronauer D.J.C."/>
        </authorList>
    </citation>
    <scope>NUCLEOTIDE SEQUENCE [LARGE SCALE GENOMIC DNA]</scope>
    <source>
        <strain evidence="7">Clonal line C1</strain>
    </source>
</reference>
<dbReference type="InterPro" id="IPR041426">
    <property type="entry name" value="Mos1_HTH"/>
</dbReference>
<keyword evidence="1" id="KW-0479">Metal-binding</keyword>
<evidence type="ECO:0000256" key="1">
    <source>
        <dbReference type="ARBA" id="ARBA00022723"/>
    </source>
</evidence>
<dbReference type="GO" id="GO:0008270">
    <property type="term" value="F:zinc ion binding"/>
    <property type="evidence" value="ECO:0007669"/>
    <property type="project" value="UniProtKB-KW"/>
</dbReference>
<dbReference type="Proteomes" id="UP000279307">
    <property type="component" value="Chromosome 6"/>
</dbReference>
<dbReference type="GO" id="GO:0042800">
    <property type="term" value="F:histone H3K4 methyltransferase activity"/>
    <property type="evidence" value="ECO:0007669"/>
    <property type="project" value="TreeGrafter"/>
</dbReference>
<dbReference type="GO" id="GO:0006303">
    <property type="term" value="P:double-strand break repair via nonhomologous end joining"/>
    <property type="evidence" value="ECO:0007669"/>
    <property type="project" value="TreeGrafter"/>
</dbReference>
<dbReference type="Pfam" id="PF01753">
    <property type="entry name" value="zf-MYND"/>
    <property type="match status" value="1"/>
</dbReference>
<feature type="compositionally biased region" description="Polar residues" evidence="5">
    <location>
        <begin position="539"/>
        <end position="550"/>
    </location>
</feature>
<dbReference type="InterPro" id="IPR052709">
    <property type="entry name" value="Transposase-MT_Hybrid"/>
</dbReference>
<evidence type="ECO:0000256" key="2">
    <source>
        <dbReference type="ARBA" id="ARBA00022771"/>
    </source>
</evidence>
<comment type="caution">
    <text evidence="7">The sequence shown here is derived from an EMBL/GenBank/DDBJ whole genome shotgun (WGS) entry which is preliminary data.</text>
</comment>
<feature type="region of interest" description="Disordered" evidence="5">
    <location>
        <begin position="666"/>
        <end position="717"/>
    </location>
</feature>
<dbReference type="GO" id="GO:0000793">
    <property type="term" value="C:condensed chromosome"/>
    <property type="evidence" value="ECO:0007669"/>
    <property type="project" value="TreeGrafter"/>
</dbReference>
<feature type="compositionally biased region" description="Polar residues" evidence="5">
    <location>
        <begin position="335"/>
        <end position="348"/>
    </location>
</feature>
<keyword evidence="2 4" id="KW-0863">Zinc-finger</keyword>
<evidence type="ECO:0000256" key="5">
    <source>
        <dbReference type="SAM" id="MobiDB-lite"/>
    </source>
</evidence>
<organism evidence="7">
    <name type="scientific">Ooceraea biroi</name>
    <name type="common">Clonal raider ant</name>
    <name type="synonym">Cerapachys biroi</name>
    <dbReference type="NCBI Taxonomy" id="2015173"/>
    <lineage>
        <taxon>Eukaryota</taxon>
        <taxon>Metazoa</taxon>
        <taxon>Ecdysozoa</taxon>
        <taxon>Arthropoda</taxon>
        <taxon>Hexapoda</taxon>
        <taxon>Insecta</taxon>
        <taxon>Pterygota</taxon>
        <taxon>Neoptera</taxon>
        <taxon>Endopterygota</taxon>
        <taxon>Hymenoptera</taxon>
        <taxon>Apocrita</taxon>
        <taxon>Aculeata</taxon>
        <taxon>Formicoidea</taxon>
        <taxon>Formicidae</taxon>
        <taxon>Dorylinae</taxon>
        <taxon>Ooceraea</taxon>
    </lineage>
</organism>
<evidence type="ECO:0000313" key="7">
    <source>
        <dbReference type="EMBL" id="RLU21361.1"/>
    </source>
</evidence>
<gene>
    <name evidence="7" type="ORF">DMN91_005734</name>
</gene>
<dbReference type="GO" id="GO:0015074">
    <property type="term" value="P:DNA integration"/>
    <property type="evidence" value="ECO:0007669"/>
    <property type="project" value="TreeGrafter"/>
</dbReference>
<feature type="region of interest" description="Disordered" evidence="5">
    <location>
        <begin position="288"/>
        <end position="321"/>
    </location>
</feature>
<feature type="compositionally biased region" description="Polar residues" evidence="5">
    <location>
        <begin position="668"/>
        <end position="681"/>
    </location>
</feature>
<name>A0A3L8DLV3_OOCBI</name>
<dbReference type="GO" id="GO:0035861">
    <property type="term" value="C:site of double-strand break"/>
    <property type="evidence" value="ECO:0007669"/>
    <property type="project" value="TreeGrafter"/>
</dbReference>
<evidence type="ECO:0000256" key="4">
    <source>
        <dbReference type="PROSITE-ProRule" id="PRU00134"/>
    </source>
</evidence>
<feature type="region of interest" description="Disordered" evidence="5">
    <location>
        <begin position="335"/>
        <end position="359"/>
    </location>
</feature>
<dbReference type="GO" id="GO:0003690">
    <property type="term" value="F:double-stranded DNA binding"/>
    <property type="evidence" value="ECO:0007669"/>
    <property type="project" value="TreeGrafter"/>
</dbReference>
<dbReference type="SUPFAM" id="SSF144232">
    <property type="entry name" value="HIT/MYND zinc finger-like"/>
    <property type="match status" value="1"/>
</dbReference>